<feature type="coiled-coil region" evidence="1">
    <location>
        <begin position="7"/>
        <end position="41"/>
    </location>
</feature>
<comment type="caution">
    <text evidence="3">The sequence shown here is derived from an EMBL/GenBank/DDBJ whole genome shotgun (WGS) entry which is preliminary data.</text>
</comment>
<proteinExistence type="predicted"/>
<organism evidence="3 4">
    <name type="scientific">Caenorhabditis auriculariae</name>
    <dbReference type="NCBI Taxonomy" id="2777116"/>
    <lineage>
        <taxon>Eukaryota</taxon>
        <taxon>Metazoa</taxon>
        <taxon>Ecdysozoa</taxon>
        <taxon>Nematoda</taxon>
        <taxon>Chromadorea</taxon>
        <taxon>Rhabditida</taxon>
        <taxon>Rhabditina</taxon>
        <taxon>Rhabditomorpha</taxon>
        <taxon>Rhabditoidea</taxon>
        <taxon>Rhabditidae</taxon>
        <taxon>Peloderinae</taxon>
        <taxon>Caenorhabditis</taxon>
    </lineage>
</organism>
<evidence type="ECO:0000313" key="4">
    <source>
        <dbReference type="Proteomes" id="UP000835052"/>
    </source>
</evidence>
<accession>A0A8S1GT14</accession>
<evidence type="ECO:0000256" key="2">
    <source>
        <dbReference type="SAM" id="MobiDB-lite"/>
    </source>
</evidence>
<evidence type="ECO:0000313" key="3">
    <source>
        <dbReference type="EMBL" id="CAD6186625.1"/>
    </source>
</evidence>
<feature type="region of interest" description="Disordered" evidence="2">
    <location>
        <begin position="228"/>
        <end position="252"/>
    </location>
</feature>
<reference evidence="3" key="1">
    <citation type="submission" date="2020-10" db="EMBL/GenBank/DDBJ databases">
        <authorList>
            <person name="Kikuchi T."/>
        </authorList>
    </citation>
    <scope>NUCLEOTIDE SEQUENCE</scope>
    <source>
        <strain evidence="3">NKZ352</strain>
    </source>
</reference>
<keyword evidence="1" id="KW-0175">Coiled coil</keyword>
<keyword evidence="4" id="KW-1185">Reference proteome</keyword>
<name>A0A8S1GT14_9PELO</name>
<dbReference type="AlphaFoldDB" id="A0A8S1GT14"/>
<dbReference type="Proteomes" id="UP000835052">
    <property type="component" value="Unassembled WGS sequence"/>
</dbReference>
<gene>
    <name evidence="3" type="ORF">CAUJ_LOCUS2544</name>
</gene>
<evidence type="ECO:0000256" key="1">
    <source>
        <dbReference type="SAM" id="Coils"/>
    </source>
</evidence>
<protein>
    <submittedName>
        <fullName evidence="3">Uncharacterized protein</fullName>
    </submittedName>
</protein>
<dbReference type="EMBL" id="CAJGYM010000005">
    <property type="protein sequence ID" value="CAD6186625.1"/>
    <property type="molecule type" value="Genomic_DNA"/>
</dbReference>
<sequence length="252" mass="29075">MASRTTKDQLECRLREMEQKVKEQTAEILSLNETIRDLKVDNREKADVINEFTAVCSELRKCLAEARQRSYAEAVSTPKPHEPLTSPLAIAIQAQKALRLREEHSKDLTVVAIGVPESPEEDLQEQVQKILEEKGISSDVVEKVYRHGERKENKTRVVKIKLRNDHSHRLIKFTIGSSSFCRYARNDLSYEELAEDRRLRSYARELNQKEGSYIYVVRDLAIVKKKNPTPFTPFEEQVQEESGYKTVSNSPQ</sequence>